<evidence type="ECO:0000256" key="3">
    <source>
        <dbReference type="ARBA" id="ARBA00022989"/>
    </source>
</evidence>
<dbReference type="EMBL" id="JALKII010000005">
    <property type="protein sequence ID" value="MCK0537804.1"/>
    <property type="molecule type" value="Genomic_DNA"/>
</dbReference>
<dbReference type="Proteomes" id="UP001165524">
    <property type="component" value="Unassembled WGS sequence"/>
</dbReference>
<dbReference type="InterPro" id="IPR011701">
    <property type="entry name" value="MFS"/>
</dbReference>
<comment type="subcellular location">
    <subcellularLocation>
        <location evidence="1">Membrane</location>
        <topology evidence="1">Multi-pass membrane protein</topology>
    </subcellularLocation>
</comment>
<feature type="transmembrane region" description="Helical" evidence="5">
    <location>
        <begin position="98"/>
        <end position="122"/>
    </location>
</feature>
<feature type="transmembrane region" description="Helical" evidence="5">
    <location>
        <begin position="168"/>
        <end position="188"/>
    </location>
</feature>
<dbReference type="PROSITE" id="PS50850">
    <property type="entry name" value="MFS"/>
    <property type="match status" value="1"/>
</dbReference>
<evidence type="ECO:0000256" key="5">
    <source>
        <dbReference type="SAM" id="Phobius"/>
    </source>
</evidence>
<accession>A0ABT0E7J3</accession>
<dbReference type="Pfam" id="PF07690">
    <property type="entry name" value="MFS_1"/>
    <property type="match status" value="1"/>
</dbReference>
<evidence type="ECO:0000313" key="7">
    <source>
        <dbReference type="EMBL" id="MCK0537804.1"/>
    </source>
</evidence>
<feature type="transmembrane region" description="Helical" evidence="5">
    <location>
        <begin position="247"/>
        <end position="266"/>
    </location>
</feature>
<evidence type="ECO:0000256" key="1">
    <source>
        <dbReference type="ARBA" id="ARBA00004141"/>
    </source>
</evidence>
<dbReference type="RefSeq" id="WP_246951777.1">
    <property type="nucleotide sequence ID" value="NZ_JALKII010000005.1"/>
</dbReference>
<dbReference type="InterPro" id="IPR036259">
    <property type="entry name" value="MFS_trans_sf"/>
</dbReference>
<keyword evidence="2 5" id="KW-0812">Transmembrane</keyword>
<feature type="transmembrane region" description="Helical" evidence="5">
    <location>
        <begin position="209"/>
        <end position="235"/>
    </location>
</feature>
<evidence type="ECO:0000256" key="2">
    <source>
        <dbReference type="ARBA" id="ARBA00022692"/>
    </source>
</evidence>
<comment type="caution">
    <text evidence="7">The sequence shown here is derived from an EMBL/GenBank/DDBJ whole genome shotgun (WGS) entry which is preliminary data.</text>
</comment>
<organism evidence="7 8">
    <name type="scientific">Alcanivorax quisquiliarum</name>
    <dbReference type="NCBI Taxonomy" id="2933565"/>
    <lineage>
        <taxon>Bacteria</taxon>
        <taxon>Pseudomonadati</taxon>
        <taxon>Pseudomonadota</taxon>
        <taxon>Gammaproteobacteria</taxon>
        <taxon>Oceanospirillales</taxon>
        <taxon>Alcanivoracaceae</taxon>
        <taxon>Alcanivorax</taxon>
    </lineage>
</organism>
<keyword evidence="4 5" id="KW-0472">Membrane</keyword>
<keyword evidence="3 5" id="KW-1133">Transmembrane helix</keyword>
<proteinExistence type="predicted"/>
<feature type="transmembrane region" description="Helical" evidence="5">
    <location>
        <begin position="7"/>
        <end position="25"/>
    </location>
</feature>
<dbReference type="PANTHER" id="PTHR23546">
    <property type="entry name" value="TRANSPORT PROTEIN"/>
    <property type="match status" value="1"/>
</dbReference>
<dbReference type="PANTHER" id="PTHR23546:SF1">
    <property type="entry name" value="MEMBRANE PROTEIN"/>
    <property type="match status" value="1"/>
</dbReference>
<reference evidence="7" key="1">
    <citation type="submission" date="2022-04" db="EMBL/GenBank/DDBJ databases">
        <title>Alcanivorax sp. CY1518 draft genome sequence.</title>
        <authorList>
            <person name="Zhao G."/>
            <person name="An M."/>
        </authorList>
    </citation>
    <scope>NUCLEOTIDE SEQUENCE</scope>
    <source>
        <strain evidence="7">CY1518</strain>
    </source>
</reference>
<dbReference type="InterPro" id="IPR001958">
    <property type="entry name" value="Tet-R_TetA/multi-R_MdtG-like"/>
</dbReference>
<feature type="transmembrane region" description="Helical" evidence="5">
    <location>
        <begin position="278"/>
        <end position="297"/>
    </location>
</feature>
<name>A0ABT0E7J3_9GAMM</name>
<feature type="transmembrane region" description="Helical" evidence="5">
    <location>
        <begin position="143"/>
        <end position="162"/>
    </location>
</feature>
<feature type="transmembrane region" description="Helical" evidence="5">
    <location>
        <begin position="37"/>
        <end position="57"/>
    </location>
</feature>
<evidence type="ECO:0000256" key="4">
    <source>
        <dbReference type="ARBA" id="ARBA00023136"/>
    </source>
</evidence>
<feature type="transmembrane region" description="Helical" evidence="5">
    <location>
        <begin position="365"/>
        <end position="382"/>
    </location>
</feature>
<gene>
    <name evidence="7" type="ORF">MU846_08785</name>
</gene>
<protein>
    <submittedName>
        <fullName evidence="7">MFS transporter</fullName>
    </submittedName>
</protein>
<feature type="transmembrane region" description="Helical" evidence="5">
    <location>
        <begin position="336"/>
        <end position="359"/>
    </location>
</feature>
<dbReference type="PRINTS" id="PR01035">
    <property type="entry name" value="TCRTETA"/>
</dbReference>
<dbReference type="Gene3D" id="1.20.1250.20">
    <property type="entry name" value="MFS general substrate transporter like domains"/>
    <property type="match status" value="1"/>
</dbReference>
<keyword evidence="8" id="KW-1185">Reference proteome</keyword>
<evidence type="ECO:0000313" key="8">
    <source>
        <dbReference type="Proteomes" id="UP001165524"/>
    </source>
</evidence>
<dbReference type="InterPro" id="IPR020846">
    <property type="entry name" value="MFS_dom"/>
</dbReference>
<feature type="transmembrane region" description="Helical" evidence="5">
    <location>
        <begin position="69"/>
        <end position="92"/>
    </location>
</feature>
<feature type="transmembrane region" description="Helical" evidence="5">
    <location>
        <begin position="303"/>
        <end position="324"/>
    </location>
</feature>
<evidence type="ECO:0000259" key="6">
    <source>
        <dbReference type="PROSITE" id="PS50850"/>
    </source>
</evidence>
<dbReference type="SUPFAM" id="SSF103473">
    <property type="entry name" value="MFS general substrate transporter"/>
    <property type="match status" value="1"/>
</dbReference>
<sequence length="406" mass="42874">MHELRALFFFNMLSLTAMMAFVPLIGPIIRELDMAEWHGGLMVTMAGVFWMTQARRWGRASDRHGRKPILMLAASGYVLAYAAMAGFLDYALAAPPAIWLTLLVMVILRSMVGGFYAAIPTVSAAQMADVSSPVQRASMMSRLGAANGMGLVLGPMLGGLLAGHSLSLPLYIAAALPALGLVWLGWALPRHAPRSVTPPPPVHVLDKRLRIPALAMLLAMGSVIVSQMVVGFYAIDRLGLDSHAAATLSSLAMTAVGVTLIVVQLSMSRIPRLDSARCLMWGALLAMLGFVLVTLWHSRAGMVISYSVMAAGLGMVFPSIQTLAANAVAETEQGTAAGTVAAVQGMAMVVMPLLSTVLYKIRPEAPYFCAALCLLLLGVLVARASRRGAGVAAPVEAAAARRVEGK</sequence>
<feature type="domain" description="Major facilitator superfamily (MFS) profile" evidence="6">
    <location>
        <begin position="1"/>
        <end position="388"/>
    </location>
</feature>